<comment type="caution">
    <text evidence="1">The sequence shown here is derived from an EMBL/GenBank/DDBJ whole genome shotgun (WGS) entry which is preliminary data.</text>
</comment>
<reference evidence="1" key="1">
    <citation type="submission" date="2020-05" db="EMBL/GenBank/DDBJ databases">
        <title>High-Quality Genomes of Partial-Nitritation/Anammox System by Hierarchical Clustering Based Hybrid Assembly.</title>
        <authorList>
            <person name="Liu L."/>
            <person name="Wang Y."/>
            <person name="Che Y."/>
            <person name="Chen Y."/>
            <person name="Xia Y."/>
            <person name="Luo R."/>
            <person name="Cheng S.H."/>
            <person name="Zheng C."/>
            <person name="Zhang T."/>
        </authorList>
    </citation>
    <scope>NUCLEOTIDE SEQUENCE</scope>
    <source>
        <strain evidence="1">H1_PAT1</strain>
    </source>
</reference>
<name>A0A928Y619_UNCKA</name>
<evidence type="ECO:0008006" key="3">
    <source>
        <dbReference type="Google" id="ProtNLM"/>
    </source>
</evidence>
<dbReference type="Proteomes" id="UP000710385">
    <property type="component" value="Unassembled WGS sequence"/>
</dbReference>
<accession>A0A928Y619</accession>
<dbReference type="AlphaFoldDB" id="A0A928Y619"/>
<organism evidence="1 2">
    <name type="scientific">candidate division WWE3 bacterium</name>
    <dbReference type="NCBI Taxonomy" id="2053526"/>
    <lineage>
        <taxon>Bacteria</taxon>
        <taxon>Katanobacteria</taxon>
    </lineage>
</organism>
<gene>
    <name evidence="1" type="ORF">HS096_04925</name>
</gene>
<evidence type="ECO:0000313" key="2">
    <source>
        <dbReference type="Proteomes" id="UP000710385"/>
    </source>
</evidence>
<dbReference type="PROSITE" id="PS51257">
    <property type="entry name" value="PROKAR_LIPOPROTEIN"/>
    <property type="match status" value="1"/>
</dbReference>
<proteinExistence type="predicted"/>
<sequence length="213" mass="23479">MMRRQRKSILFLLGLIFLGAGCWPFGRETAYIEAPKLPDITVPPTLEGARASTGGQEATITPELDTALLVAALPSEARGCALGETREQRHPVPLPDGTRSEYVSVERELLCDTDPGKNILLSISDTRGIPVLTAFFEAFQGYSSNGSRRFSFPVEDETGWVTYTDDATGQKNGVGSMTMLYRKRFLLQIDSSGALNEQELIDLARAFRFAKLR</sequence>
<dbReference type="EMBL" id="JABTTY010000001">
    <property type="protein sequence ID" value="MBE7525698.1"/>
    <property type="molecule type" value="Genomic_DNA"/>
</dbReference>
<evidence type="ECO:0000313" key="1">
    <source>
        <dbReference type="EMBL" id="MBE7525698.1"/>
    </source>
</evidence>
<protein>
    <recommendedName>
        <fullName evidence="3">Lipoprotein</fullName>
    </recommendedName>
</protein>